<protein>
    <submittedName>
        <fullName evidence="1">Uncharacterized protein</fullName>
    </submittedName>
</protein>
<dbReference type="EMBL" id="CP017562">
    <property type="protein sequence ID" value="APA87928.1"/>
    <property type="molecule type" value="Genomic_DNA"/>
</dbReference>
<sequence length="100" mass="11326">MIQINVVYCIATPLLGARASAREELYHVFMTDANEPASGYSPVLVSFRALRTSDENFFASGFTTDIEFSRDSAAASSRDVPPFYRDDRTSNFLYRYSKFD</sequence>
<dbReference type="AlphaFoldDB" id="A0A1I9YNP5"/>
<evidence type="ECO:0000313" key="1">
    <source>
        <dbReference type="EMBL" id="APA87928.1"/>
    </source>
</evidence>
<organism evidence="1">
    <name type="scientific">Paraburkholderia sprentiae WSM5005</name>
    <dbReference type="NCBI Taxonomy" id="754502"/>
    <lineage>
        <taxon>Bacteria</taxon>
        <taxon>Pseudomonadati</taxon>
        <taxon>Pseudomonadota</taxon>
        <taxon>Betaproteobacteria</taxon>
        <taxon>Burkholderiales</taxon>
        <taxon>Burkholderiaceae</taxon>
        <taxon>Paraburkholderia</taxon>
    </lineage>
</organism>
<accession>A0A1I9YNP5</accession>
<gene>
    <name evidence="1" type="ORF">BJG93_21160</name>
</gene>
<name>A0A1I9YNP5_9BURK</name>
<proteinExistence type="predicted"/>
<reference evidence="1" key="1">
    <citation type="submission" date="2016-09" db="EMBL/GenBank/DDBJ databases">
        <title>The Complete Genome of Burkholderia sprentiae wsm5005.</title>
        <authorList>
            <person name="De Meyer S."/>
            <person name="Wang P."/>
            <person name="Terpolilli J."/>
        </authorList>
    </citation>
    <scope>NUCLEOTIDE SEQUENCE [LARGE SCALE GENOMIC DNA]</scope>
    <source>
        <strain evidence="1">WSM5005</strain>
    </source>
</reference>